<gene>
    <name evidence="1" type="ORF">K3G42_002077</name>
</gene>
<comment type="caution">
    <text evidence="1">The sequence shown here is derived from an EMBL/GenBank/DDBJ whole genome shotgun (WGS) entry which is preliminary data.</text>
</comment>
<protein>
    <submittedName>
        <fullName evidence="1">Uncharacterized protein</fullName>
    </submittedName>
</protein>
<keyword evidence="2" id="KW-1185">Reference proteome</keyword>
<evidence type="ECO:0000313" key="1">
    <source>
        <dbReference type="EMBL" id="KAH7994315.1"/>
    </source>
</evidence>
<proteinExistence type="predicted"/>
<evidence type="ECO:0000313" key="2">
    <source>
        <dbReference type="Proteomes" id="UP000827872"/>
    </source>
</evidence>
<dbReference type="Proteomes" id="UP000827872">
    <property type="component" value="Linkage Group LG07"/>
</dbReference>
<accession>A0ACB8ENZ8</accession>
<reference evidence="1" key="1">
    <citation type="submission" date="2021-08" db="EMBL/GenBank/DDBJ databases">
        <title>The first chromosome-level gecko genome reveals the dynamic sex chromosomes of Neotropical dwarf geckos (Sphaerodactylidae: Sphaerodactylus).</title>
        <authorList>
            <person name="Pinto B.J."/>
            <person name="Keating S.E."/>
            <person name="Gamble T."/>
        </authorList>
    </citation>
    <scope>NUCLEOTIDE SEQUENCE</scope>
    <source>
        <strain evidence="1">TG3544</strain>
    </source>
</reference>
<name>A0ACB8ENZ8_9SAUR</name>
<organism evidence="1 2">
    <name type="scientific">Sphaerodactylus townsendi</name>
    <dbReference type="NCBI Taxonomy" id="933632"/>
    <lineage>
        <taxon>Eukaryota</taxon>
        <taxon>Metazoa</taxon>
        <taxon>Chordata</taxon>
        <taxon>Craniata</taxon>
        <taxon>Vertebrata</taxon>
        <taxon>Euteleostomi</taxon>
        <taxon>Lepidosauria</taxon>
        <taxon>Squamata</taxon>
        <taxon>Bifurcata</taxon>
        <taxon>Gekkota</taxon>
        <taxon>Sphaerodactylidae</taxon>
        <taxon>Sphaerodactylus</taxon>
    </lineage>
</organism>
<dbReference type="EMBL" id="CM037620">
    <property type="protein sequence ID" value="KAH7994315.1"/>
    <property type="molecule type" value="Genomic_DNA"/>
</dbReference>
<sequence>MAEEPAGAAGWEPPPCAGEVGGVEAPIALEPDPPASEAPPGPPEPPLALLLPLEPPGPPPARGHCLLGNWQEERATQELDRVPSPEDGSEGFYFRHGHRGLLTLQRLAGLASSTTTKDSYRSPGRWPTALPPRGQREAMMEWLLYQKYSKQAFEEDVDPPPGTMESLSTTHRDYRQDSFFSMPPAPTKTHDYRTEQPQTFWLEHARRVPGVSQIRTGDTPFRKNASFTTPAAESLDDPVPCSPENHPLP</sequence>